<evidence type="ECO:0000313" key="3">
    <source>
        <dbReference type="EMBL" id="SMP91824.1"/>
    </source>
</evidence>
<dbReference type="Proteomes" id="UP001158050">
    <property type="component" value="Unassembled WGS sequence"/>
</dbReference>
<dbReference type="SUPFAM" id="SSF48317">
    <property type="entry name" value="Acid phosphatase/Vanadium-dependent haloperoxidase"/>
    <property type="match status" value="1"/>
</dbReference>
<protein>
    <submittedName>
        <fullName evidence="3">PAP2 superfamily protein</fullName>
    </submittedName>
</protein>
<proteinExistence type="predicted"/>
<dbReference type="CDD" id="cd03394">
    <property type="entry name" value="PAP2_like_5"/>
    <property type="match status" value="1"/>
</dbReference>
<reference evidence="3 4" key="1">
    <citation type="submission" date="2017-05" db="EMBL/GenBank/DDBJ databases">
        <authorList>
            <person name="Varghese N."/>
            <person name="Submissions S."/>
        </authorList>
    </citation>
    <scope>NUCLEOTIDE SEQUENCE [LARGE SCALE GENOMIC DNA]</scope>
    <source>
        <strain evidence="3 4">DSM 18015</strain>
    </source>
</reference>
<feature type="transmembrane region" description="Helical" evidence="1">
    <location>
        <begin position="203"/>
        <end position="222"/>
    </location>
</feature>
<dbReference type="Pfam" id="PF01569">
    <property type="entry name" value="PAP2"/>
    <property type="match status" value="1"/>
</dbReference>
<comment type="caution">
    <text evidence="3">The sequence shown here is derived from an EMBL/GenBank/DDBJ whole genome shotgun (WGS) entry which is preliminary data.</text>
</comment>
<dbReference type="InterPro" id="IPR036938">
    <property type="entry name" value="PAP2/HPO_sf"/>
</dbReference>
<keyword evidence="1" id="KW-0812">Transmembrane</keyword>
<evidence type="ECO:0000313" key="4">
    <source>
        <dbReference type="Proteomes" id="UP001158050"/>
    </source>
</evidence>
<dbReference type="Gene3D" id="1.20.144.10">
    <property type="entry name" value="Phosphatidic acid phosphatase type 2/haloperoxidase"/>
    <property type="match status" value="1"/>
</dbReference>
<dbReference type="EMBL" id="FXUO01000003">
    <property type="protein sequence ID" value="SMP91824.1"/>
    <property type="molecule type" value="Genomic_DNA"/>
</dbReference>
<dbReference type="InterPro" id="IPR000326">
    <property type="entry name" value="PAP2/HPO"/>
</dbReference>
<evidence type="ECO:0000259" key="2">
    <source>
        <dbReference type="SMART" id="SM00014"/>
    </source>
</evidence>
<keyword evidence="1" id="KW-1133">Transmembrane helix</keyword>
<organism evidence="3 4">
    <name type="scientific">Epilithonimonas pallida</name>
    <dbReference type="NCBI Taxonomy" id="373671"/>
    <lineage>
        <taxon>Bacteria</taxon>
        <taxon>Pseudomonadati</taxon>
        <taxon>Bacteroidota</taxon>
        <taxon>Flavobacteriia</taxon>
        <taxon>Flavobacteriales</taxon>
        <taxon>Weeksellaceae</taxon>
        <taxon>Chryseobacterium group</taxon>
        <taxon>Epilithonimonas</taxon>
    </lineage>
</organism>
<dbReference type="PANTHER" id="PTHR14969:SF13">
    <property type="entry name" value="AT30094P"/>
    <property type="match status" value="1"/>
</dbReference>
<feature type="transmembrane region" description="Helical" evidence="1">
    <location>
        <begin position="228"/>
        <end position="250"/>
    </location>
</feature>
<name>A0ABY1R0Z2_9FLAO</name>
<dbReference type="PANTHER" id="PTHR14969">
    <property type="entry name" value="SPHINGOSINE-1-PHOSPHATE PHOSPHOHYDROLASE"/>
    <property type="match status" value="1"/>
</dbReference>
<accession>A0ABY1R0Z2</accession>
<evidence type="ECO:0000256" key="1">
    <source>
        <dbReference type="SAM" id="Phobius"/>
    </source>
</evidence>
<feature type="domain" description="Phosphatidic acid phosphatase type 2/haloperoxidase" evidence="2">
    <location>
        <begin position="147"/>
        <end position="247"/>
    </location>
</feature>
<gene>
    <name evidence="3" type="ORF">SAMN05421679_103313</name>
</gene>
<keyword evidence="1" id="KW-0472">Membrane</keyword>
<dbReference type="SMART" id="SM00014">
    <property type="entry name" value="acidPPc"/>
    <property type="match status" value="1"/>
</dbReference>
<sequence length="285" mass="31981">MSSIATKTISLPNLKVNFYSEFSPMKYLFSTILIILLSSQNFLAQDSIAVKNNSTDSIYVPELHSDNTHQFSYKKLIIPAAFISYGVATLKIDQLKQLNFSTRTEINEHKPDHIRLDNYTQFAPAALVYGLNAFGVEGKHNFRDRSIIYGTSLLLASAVVLPTKHLAKEERPDQSNNLSFPSGHTAFAFASAQFMYREYKDTNFWLGVSGYSFAVFTGVYRMLNDKHWFSDVVAGAGIGILSTEAAYWLYPKINNLLSGKNKNSSTMIMPFYQNKTAGIGLVKNF</sequence>
<keyword evidence="4" id="KW-1185">Reference proteome</keyword>